<reference evidence="1 2" key="1">
    <citation type="submission" date="2015-08" db="EMBL/GenBank/DDBJ databases">
        <title>The genome of the Asian arowana (Scleropages formosus).</title>
        <authorList>
            <person name="Tan M.H."/>
            <person name="Gan H.M."/>
            <person name="Croft L.J."/>
            <person name="Austin C.M."/>
        </authorList>
    </citation>
    <scope>NUCLEOTIDE SEQUENCE [LARGE SCALE GENOMIC DNA]</scope>
    <source>
        <strain evidence="1">Aro1</strain>
    </source>
</reference>
<protein>
    <submittedName>
        <fullName evidence="1">Uncharacterized protein</fullName>
    </submittedName>
</protein>
<sequence length="73" mass="7990">MWSSSRGHQVMYSLRSSTLQAPKTLTGLLDNALGHLSDWQLFVASPETAMSGTYDDSMIDVSSDSFWEGGPFS</sequence>
<comment type="caution">
    <text evidence="1">The sequence shown here is derived from an EMBL/GenBank/DDBJ whole genome shotgun (WGS) entry which is preliminary data.</text>
</comment>
<organism evidence="1 2">
    <name type="scientific">Scleropages formosus</name>
    <name type="common">Asian bonytongue</name>
    <name type="synonym">Osteoglossum formosum</name>
    <dbReference type="NCBI Taxonomy" id="113540"/>
    <lineage>
        <taxon>Eukaryota</taxon>
        <taxon>Metazoa</taxon>
        <taxon>Chordata</taxon>
        <taxon>Craniata</taxon>
        <taxon>Vertebrata</taxon>
        <taxon>Euteleostomi</taxon>
        <taxon>Actinopterygii</taxon>
        <taxon>Neopterygii</taxon>
        <taxon>Teleostei</taxon>
        <taxon>Osteoglossocephala</taxon>
        <taxon>Osteoglossomorpha</taxon>
        <taxon>Osteoglossiformes</taxon>
        <taxon>Osteoglossidae</taxon>
        <taxon>Scleropages</taxon>
    </lineage>
</organism>
<dbReference type="Proteomes" id="UP000034805">
    <property type="component" value="Unassembled WGS sequence"/>
</dbReference>
<evidence type="ECO:0000313" key="2">
    <source>
        <dbReference type="Proteomes" id="UP000034805"/>
    </source>
</evidence>
<dbReference type="AlphaFoldDB" id="A0A0P7V270"/>
<dbReference type="EMBL" id="JARO02005678">
    <property type="protein sequence ID" value="KPP66379.1"/>
    <property type="molecule type" value="Genomic_DNA"/>
</dbReference>
<evidence type="ECO:0000313" key="1">
    <source>
        <dbReference type="EMBL" id="KPP66379.1"/>
    </source>
</evidence>
<name>A0A0P7V270_SCLFO</name>
<gene>
    <name evidence="1" type="ORF">Z043_115123</name>
</gene>
<accession>A0A0P7V270</accession>
<proteinExistence type="predicted"/>